<dbReference type="PROSITE" id="PS50234">
    <property type="entry name" value="VWFA"/>
    <property type="match status" value="1"/>
</dbReference>
<feature type="domain" description="VWFA" evidence="2">
    <location>
        <begin position="24"/>
        <end position="203"/>
    </location>
</feature>
<dbReference type="SUPFAM" id="SSF53300">
    <property type="entry name" value="vWA-like"/>
    <property type="match status" value="1"/>
</dbReference>
<dbReference type="Pfam" id="PF13519">
    <property type="entry name" value="VWA_2"/>
    <property type="match status" value="1"/>
</dbReference>
<reference evidence="3 4" key="1">
    <citation type="submission" date="2019-11" db="EMBL/GenBank/DDBJ databases">
        <title>Pseudooceanicola pacifica sp. nov., isolated from deep-sea sediment of the Pacific Ocean.</title>
        <authorList>
            <person name="Lyu L."/>
        </authorList>
    </citation>
    <scope>NUCLEOTIDE SEQUENCE [LARGE SCALE GENOMIC DNA]</scope>
    <source>
        <strain evidence="3 4">216_PA32_1</strain>
    </source>
</reference>
<accession>A0A844W7X6</accession>
<dbReference type="SMART" id="SM00327">
    <property type="entry name" value="VWA"/>
    <property type="match status" value="1"/>
</dbReference>
<gene>
    <name evidence="3" type="ORF">GLS40_12715</name>
</gene>
<comment type="caution">
    <text evidence="3">The sequence shown here is derived from an EMBL/GenBank/DDBJ whole genome shotgun (WGS) entry which is preliminary data.</text>
</comment>
<sequence>MFKQFVAACLAVLCLALPARSQDRSMIVLDGSGSMWGQIDGVAKITIARDTLRDVLAAVPEGNELGLMVYGHRRKGDCADIELAVPAGRGTAGAISDFAAGLKPKGKTPLSAAVKQAAEQMRYTEDKATVILVTDGLETCDADPCALGAMLEETGVDFTAHVVGFGLTAEEGAQVSCLAEETGGRYIEASNAATLGEALTQTVVAVAEPAPVPEAAPQPAPEPEPAITVNLKAHATLSEGGPAYDEKKLRWELTPVDANDKPVGRRAAETYNAAFEADVPAGRYLLFTRFGGVIRERIVELNRDALSEIVVNMDAGLLTLVPKRAADQEGADKAVQVKARNGDVEQAGYGESTFLMPAGDLSLLARHAAAEVTETVTLAAGQSLRHEMIVSTGVVLPHALYSEAGPAIEDNSVNFRYVPAEKPISGKRRQIGANYGSNRYNLPAGDYQVLARLGSVDVEGPLFTVHPNQLTEVTVNLDAGVLHVSAPGGYQIRLLTKDMMTGKERQINAQYGEEFQRVVPAGTYIVDVRYKIDKADVQQQVSVKAGTREEVTVE</sequence>
<keyword evidence="4" id="KW-1185">Reference proteome</keyword>
<dbReference type="InterPro" id="IPR002035">
    <property type="entry name" value="VWF_A"/>
</dbReference>
<protein>
    <submittedName>
        <fullName evidence="3">VWA domain-containing protein</fullName>
    </submittedName>
</protein>
<keyword evidence="1" id="KW-0732">Signal</keyword>
<evidence type="ECO:0000313" key="4">
    <source>
        <dbReference type="Proteomes" id="UP000443843"/>
    </source>
</evidence>
<dbReference type="AlphaFoldDB" id="A0A844W7X6"/>
<evidence type="ECO:0000313" key="3">
    <source>
        <dbReference type="EMBL" id="MWB78894.1"/>
    </source>
</evidence>
<proteinExistence type="predicted"/>
<dbReference type="Gene3D" id="3.40.50.410">
    <property type="entry name" value="von Willebrand factor, type A domain"/>
    <property type="match status" value="1"/>
</dbReference>
<evidence type="ECO:0000256" key="1">
    <source>
        <dbReference type="SAM" id="SignalP"/>
    </source>
</evidence>
<dbReference type="EMBL" id="WNXQ01000007">
    <property type="protein sequence ID" value="MWB78894.1"/>
    <property type="molecule type" value="Genomic_DNA"/>
</dbReference>
<feature type="chain" id="PRO_5032473939" evidence="1">
    <location>
        <begin position="22"/>
        <end position="554"/>
    </location>
</feature>
<dbReference type="RefSeq" id="WP_160383108.1">
    <property type="nucleotide sequence ID" value="NZ_WNXQ01000007.1"/>
</dbReference>
<dbReference type="Proteomes" id="UP000443843">
    <property type="component" value="Unassembled WGS sequence"/>
</dbReference>
<organism evidence="3 4">
    <name type="scientific">Pseudooceanicola pacificus</name>
    <dbReference type="NCBI Taxonomy" id="2676438"/>
    <lineage>
        <taxon>Bacteria</taxon>
        <taxon>Pseudomonadati</taxon>
        <taxon>Pseudomonadota</taxon>
        <taxon>Alphaproteobacteria</taxon>
        <taxon>Rhodobacterales</taxon>
        <taxon>Paracoccaceae</taxon>
        <taxon>Pseudooceanicola</taxon>
    </lineage>
</organism>
<feature type="signal peptide" evidence="1">
    <location>
        <begin position="1"/>
        <end position="21"/>
    </location>
</feature>
<evidence type="ECO:0000259" key="2">
    <source>
        <dbReference type="PROSITE" id="PS50234"/>
    </source>
</evidence>
<dbReference type="InterPro" id="IPR036465">
    <property type="entry name" value="vWFA_dom_sf"/>
</dbReference>
<name>A0A844W7X6_9RHOB</name>